<keyword evidence="1 4" id="KW-0349">Heme</keyword>
<dbReference type="Gene3D" id="1.10.760.10">
    <property type="entry name" value="Cytochrome c-like domain"/>
    <property type="match status" value="4"/>
</dbReference>
<keyword evidence="6" id="KW-0732">Signal</keyword>
<sequence precursor="true">MKLFRMLSGRRPSFLLAVLLWLGSLCGPPVAFAAETQAPVVPGFERFYGPNASAPRDLVAGGKLLMSELNCSSCHQLDAAWLGPIPPKKAPILDAVGSRVKPEYLRNFLSNPHETKPGTTMPDMLSDEQDEARAEKVEALVHFLASTGATKEGSIDPQSIKRGSGVFHRVGCVACHGSRRTGAEKLANAVPLGDLDAKYTRDSLATFLDDPLKVRPSGRMPALGLNQRERNDLASYLVGESRVAPNTRYRLYEGNWPGLPDFTAIEPAKKGESRGFDLEVSSKPDHFAIQFEGFLPIREKGSYRFHLGSDDGSRLFIDGQIVIDNDGVHGFESKSKEIELDAGMHAIAVDYFERDGGAQLSVEYEGPGISRRPVDSALLMTRDSVPPEQAIAEAFKVDDTLVAKGRELFVSEGCASCHQMTINGERFKPKDGWTAIVDLSMRDACFIPSRDEVPYFPLSEAQQEAIGAAMADLKQNAEPQASPAGEKETIAQTMLVLNCYACHARDGKGGVQEPVNKFFATTQKEMGDEGRIPPPLDGVGDKLRPQWLQHVFAHGAKDRPYMRTMMPKFGQENVAKLTEAFAKADYVEPSAEPEIDVPDHRLKSVGRHMVGAKAFSCMKCHNFDPYKATGVQALDLTTMTKRLRKDWFRRYLREPNTFRPGTRMPTSWPKNGQSPLYLPDLETDCDKQILAVWSYLEDGKKAGVPYGLIPDPIVLKADKAPIIYRNFIDGAGARAIGVGYPEGANLAFDAEQMRLALIWHEDFIDASRHWSGRGQGYQRPEGVHLLSFPGSASFATLADEKAPWPNAPARELGIRFKGYKLDEAGRPTFLYRVDGVKVEDTPTPVAGDAEPSLRREFLLESSEPQNGLTFLAASGKTITKADDGTYLVDNAYRIKIEDASTRMRESDGRKQLLVPITWNGDKARFAIEYIW</sequence>
<dbReference type="AlphaFoldDB" id="A0A518B5G0"/>
<protein>
    <submittedName>
        <fullName evidence="9">Cytochrome c</fullName>
    </submittedName>
</protein>
<dbReference type="SUPFAM" id="SSF56988">
    <property type="entry name" value="Anthrax protective antigen"/>
    <property type="match status" value="1"/>
</dbReference>
<dbReference type="PROSITE" id="PS51007">
    <property type="entry name" value="CYTC"/>
    <property type="match status" value="3"/>
</dbReference>
<feature type="region of interest" description="Disordered" evidence="5">
    <location>
        <begin position="109"/>
        <end position="132"/>
    </location>
</feature>
<feature type="domain" description="Cytochrome c" evidence="7">
    <location>
        <begin position="400"/>
        <end position="501"/>
    </location>
</feature>
<feature type="domain" description="Cytochrome c" evidence="7">
    <location>
        <begin position="158"/>
        <end position="241"/>
    </location>
</feature>
<dbReference type="KEGG" id="knv:Pan216_30810"/>
<evidence type="ECO:0000259" key="7">
    <source>
        <dbReference type="PROSITE" id="PS51007"/>
    </source>
</evidence>
<dbReference type="GO" id="GO:0020037">
    <property type="term" value="F:heme binding"/>
    <property type="evidence" value="ECO:0007669"/>
    <property type="project" value="InterPro"/>
</dbReference>
<dbReference type="InterPro" id="IPR036909">
    <property type="entry name" value="Cyt_c-like_dom_sf"/>
</dbReference>
<keyword evidence="10" id="KW-1185">Reference proteome</keyword>
<dbReference type="Pfam" id="PF20601">
    <property type="entry name" value="DUF6797"/>
    <property type="match status" value="1"/>
</dbReference>
<accession>A0A518B5G0</accession>
<dbReference type="InterPro" id="IPR037524">
    <property type="entry name" value="PA14/GLEYA"/>
</dbReference>
<dbReference type="RefSeq" id="WP_419192534.1">
    <property type="nucleotide sequence ID" value="NZ_CP036279.1"/>
</dbReference>
<dbReference type="InterPro" id="IPR011658">
    <property type="entry name" value="PA14_dom"/>
</dbReference>
<dbReference type="PANTHER" id="PTHR33546:SF1">
    <property type="entry name" value="LARGE, MULTIFUNCTIONAL SECRETED PROTEIN"/>
    <property type="match status" value="1"/>
</dbReference>
<feature type="chain" id="PRO_5022061145" evidence="6">
    <location>
        <begin position="34"/>
        <end position="931"/>
    </location>
</feature>
<gene>
    <name evidence="9" type="ORF">Pan216_30810</name>
</gene>
<evidence type="ECO:0000256" key="1">
    <source>
        <dbReference type="ARBA" id="ARBA00022617"/>
    </source>
</evidence>
<dbReference type="Gene3D" id="3.90.182.10">
    <property type="entry name" value="Toxin - Anthrax Protective Antigen,domain 1"/>
    <property type="match status" value="1"/>
</dbReference>
<feature type="signal peptide" evidence="6">
    <location>
        <begin position="1"/>
        <end position="33"/>
    </location>
</feature>
<dbReference type="PROSITE" id="PS51820">
    <property type="entry name" value="PA14"/>
    <property type="match status" value="1"/>
</dbReference>
<dbReference type="EMBL" id="CP036279">
    <property type="protein sequence ID" value="QDU62214.1"/>
    <property type="molecule type" value="Genomic_DNA"/>
</dbReference>
<dbReference type="InterPro" id="IPR046476">
    <property type="entry name" value="DUF6797"/>
</dbReference>
<evidence type="ECO:0000256" key="3">
    <source>
        <dbReference type="ARBA" id="ARBA00023004"/>
    </source>
</evidence>
<dbReference type="SUPFAM" id="SSF46626">
    <property type="entry name" value="Cytochrome c"/>
    <property type="match status" value="5"/>
</dbReference>
<reference evidence="9 10" key="1">
    <citation type="submission" date="2019-02" db="EMBL/GenBank/DDBJ databases">
        <title>Deep-cultivation of Planctomycetes and their phenomic and genomic characterization uncovers novel biology.</title>
        <authorList>
            <person name="Wiegand S."/>
            <person name="Jogler M."/>
            <person name="Boedeker C."/>
            <person name="Pinto D."/>
            <person name="Vollmers J."/>
            <person name="Rivas-Marin E."/>
            <person name="Kohn T."/>
            <person name="Peeters S.H."/>
            <person name="Heuer A."/>
            <person name="Rast P."/>
            <person name="Oberbeckmann S."/>
            <person name="Bunk B."/>
            <person name="Jeske O."/>
            <person name="Meyerdierks A."/>
            <person name="Storesund J.E."/>
            <person name="Kallscheuer N."/>
            <person name="Luecker S."/>
            <person name="Lage O.M."/>
            <person name="Pohl T."/>
            <person name="Merkel B.J."/>
            <person name="Hornburger P."/>
            <person name="Mueller R.-W."/>
            <person name="Bruemmer F."/>
            <person name="Labrenz M."/>
            <person name="Spormann A.M."/>
            <person name="Op den Camp H."/>
            <person name="Overmann J."/>
            <person name="Amann R."/>
            <person name="Jetten M.S.M."/>
            <person name="Mascher T."/>
            <person name="Medema M.H."/>
            <person name="Devos D.P."/>
            <person name="Kaster A.-K."/>
            <person name="Ovreas L."/>
            <person name="Rohde M."/>
            <person name="Galperin M.Y."/>
            <person name="Jogler C."/>
        </authorList>
    </citation>
    <scope>NUCLEOTIDE SEQUENCE [LARGE SCALE GENOMIC DNA]</scope>
    <source>
        <strain evidence="9 10">Pan216</strain>
    </source>
</reference>
<dbReference type="Pfam" id="PF07691">
    <property type="entry name" value="PA14"/>
    <property type="match status" value="1"/>
</dbReference>
<evidence type="ECO:0000256" key="4">
    <source>
        <dbReference type="PROSITE-ProRule" id="PRU00433"/>
    </source>
</evidence>
<evidence type="ECO:0000259" key="8">
    <source>
        <dbReference type="PROSITE" id="PS51820"/>
    </source>
</evidence>
<proteinExistence type="predicted"/>
<organism evidence="9 10">
    <name type="scientific">Kolteria novifilia</name>
    <dbReference type="NCBI Taxonomy" id="2527975"/>
    <lineage>
        <taxon>Bacteria</taxon>
        <taxon>Pseudomonadati</taxon>
        <taxon>Planctomycetota</taxon>
        <taxon>Planctomycetia</taxon>
        <taxon>Kolteriales</taxon>
        <taxon>Kolteriaceae</taxon>
        <taxon>Kolteria</taxon>
    </lineage>
</organism>
<dbReference type="Pfam" id="PF00034">
    <property type="entry name" value="Cytochrom_C"/>
    <property type="match status" value="1"/>
</dbReference>
<dbReference type="Proteomes" id="UP000317093">
    <property type="component" value="Chromosome"/>
</dbReference>
<dbReference type="SMART" id="SM00758">
    <property type="entry name" value="PA14"/>
    <property type="match status" value="1"/>
</dbReference>
<evidence type="ECO:0000256" key="5">
    <source>
        <dbReference type="SAM" id="MobiDB-lite"/>
    </source>
</evidence>
<dbReference type="GO" id="GO:0009055">
    <property type="term" value="F:electron transfer activity"/>
    <property type="evidence" value="ECO:0007669"/>
    <property type="project" value="InterPro"/>
</dbReference>
<evidence type="ECO:0000313" key="10">
    <source>
        <dbReference type="Proteomes" id="UP000317093"/>
    </source>
</evidence>
<evidence type="ECO:0000256" key="6">
    <source>
        <dbReference type="SAM" id="SignalP"/>
    </source>
</evidence>
<dbReference type="InterPro" id="IPR009056">
    <property type="entry name" value="Cyt_c-like_dom"/>
</dbReference>
<dbReference type="GO" id="GO:0046872">
    <property type="term" value="F:metal ion binding"/>
    <property type="evidence" value="ECO:0007669"/>
    <property type="project" value="UniProtKB-KW"/>
</dbReference>
<evidence type="ECO:0000313" key="9">
    <source>
        <dbReference type="EMBL" id="QDU62214.1"/>
    </source>
</evidence>
<name>A0A518B5G0_9BACT</name>
<dbReference type="PANTHER" id="PTHR33546">
    <property type="entry name" value="LARGE, MULTIFUNCTIONAL SECRETED PROTEIN-RELATED"/>
    <property type="match status" value="1"/>
</dbReference>
<feature type="domain" description="Cytochrome c" evidence="7">
    <location>
        <begin position="56"/>
        <end position="148"/>
    </location>
</feature>
<keyword evidence="2 4" id="KW-0479">Metal-binding</keyword>
<feature type="domain" description="PA14" evidence="8">
    <location>
        <begin position="242"/>
        <end position="378"/>
    </location>
</feature>
<evidence type="ECO:0000256" key="2">
    <source>
        <dbReference type="ARBA" id="ARBA00022723"/>
    </source>
</evidence>
<keyword evidence="3 4" id="KW-0408">Iron</keyword>